<dbReference type="InterPro" id="IPR054196">
    <property type="entry name" value="DUF6901"/>
</dbReference>
<dbReference type="Pfam" id="PF21842">
    <property type="entry name" value="DUF6901"/>
    <property type="match status" value="1"/>
</dbReference>
<sequence>MGNITYLLRYDDGRQQQFMVDATATPPDGTNAGWMDLSFHRCRHCPLDEAEVPQCPLAVRLSHLVSTTSLQCSHEELQATVTMAARTVSLRTTAQRALSSLMGLLTATSGCPHTGFLAPMASFHLPFATERETLYRVASMYLLGQYLRQSQGQTPDWRLQGLRQAYQQLHIMNRDFAERLRAATQDDAAVNSLVLLDIMTRYVPDFIDESLNEFASEFAAYGVQPADT</sequence>
<evidence type="ECO:0000313" key="1">
    <source>
        <dbReference type="EMBL" id="MDN3577941.1"/>
    </source>
</evidence>
<comment type="caution">
    <text evidence="1">The sequence shown here is derived from an EMBL/GenBank/DDBJ whole genome shotgun (WGS) entry which is preliminary data.</text>
</comment>
<dbReference type="EMBL" id="JAUFPU010000018">
    <property type="protein sequence ID" value="MDN3577941.1"/>
    <property type="molecule type" value="Genomic_DNA"/>
</dbReference>
<proteinExistence type="predicted"/>
<evidence type="ECO:0000313" key="2">
    <source>
        <dbReference type="Proteomes" id="UP001180081"/>
    </source>
</evidence>
<keyword evidence="2" id="KW-1185">Reference proteome</keyword>
<protein>
    <submittedName>
        <fullName evidence="1">Uncharacterized protein</fullName>
    </submittedName>
</protein>
<dbReference type="RefSeq" id="WP_290333347.1">
    <property type="nucleotide sequence ID" value="NZ_JAUFPU010000018.1"/>
</dbReference>
<reference evidence="1" key="2">
    <citation type="submission" date="2023-06" db="EMBL/GenBank/DDBJ databases">
        <authorList>
            <person name="Lucena T."/>
            <person name="Sun Q."/>
        </authorList>
    </citation>
    <scope>NUCLEOTIDE SEQUENCE</scope>
    <source>
        <strain evidence="1">CECT 7703</strain>
    </source>
</reference>
<accession>A0ABT8B718</accession>
<gene>
    <name evidence="1" type="ORF">QWZ03_14305</name>
</gene>
<name>A0ABT8B718_9NEIS</name>
<dbReference type="Proteomes" id="UP001180081">
    <property type="component" value="Unassembled WGS sequence"/>
</dbReference>
<reference evidence="1" key="1">
    <citation type="journal article" date="2014" name="Int. J. Syst. Evol. Microbiol.">
        <title>Complete genome of a new Firmicutes species belonging to the dominant human colonic microbiota ('Ruminococcus bicirculans') reveals two chromosomes and a selective capacity to utilize plant glucans.</title>
        <authorList>
            <consortium name="NISC Comparative Sequencing Program"/>
            <person name="Wegmann U."/>
            <person name="Louis P."/>
            <person name="Goesmann A."/>
            <person name="Henrissat B."/>
            <person name="Duncan S.H."/>
            <person name="Flint H.J."/>
        </authorList>
    </citation>
    <scope>NUCLEOTIDE SEQUENCE</scope>
    <source>
        <strain evidence="1">CECT 7703</strain>
    </source>
</reference>
<organism evidence="1 2">
    <name type="scientific">Chitinimonas viridis</name>
    <dbReference type="NCBI Taxonomy" id="664880"/>
    <lineage>
        <taxon>Bacteria</taxon>
        <taxon>Pseudomonadati</taxon>
        <taxon>Pseudomonadota</taxon>
        <taxon>Betaproteobacteria</taxon>
        <taxon>Neisseriales</taxon>
        <taxon>Chitinibacteraceae</taxon>
        <taxon>Chitinimonas</taxon>
    </lineage>
</organism>